<evidence type="ECO:0000259" key="11">
    <source>
        <dbReference type="PROSITE" id="PS50929"/>
    </source>
</evidence>
<dbReference type="PROSITE" id="PS50893">
    <property type="entry name" value="ABC_TRANSPORTER_2"/>
    <property type="match status" value="1"/>
</dbReference>
<evidence type="ECO:0000313" key="13">
    <source>
        <dbReference type="Proteomes" id="UP000823927"/>
    </source>
</evidence>
<keyword evidence="3" id="KW-1003">Cell membrane</keyword>
<dbReference type="Pfam" id="PF00005">
    <property type="entry name" value="ABC_tran"/>
    <property type="match status" value="1"/>
</dbReference>
<keyword evidence="8 9" id="KW-0472">Membrane</keyword>
<name>A0A9D1F7N5_9FIRM</name>
<dbReference type="GO" id="GO:0016887">
    <property type="term" value="F:ATP hydrolysis activity"/>
    <property type="evidence" value="ECO:0007669"/>
    <property type="project" value="InterPro"/>
</dbReference>
<evidence type="ECO:0000256" key="2">
    <source>
        <dbReference type="ARBA" id="ARBA00022448"/>
    </source>
</evidence>
<dbReference type="PROSITE" id="PS50929">
    <property type="entry name" value="ABC_TM1F"/>
    <property type="match status" value="1"/>
</dbReference>
<accession>A0A9D1F7N5</accession>
<dbReference type="CDD" id="cd03254">
    <property type="entry name" value="ABCC_Glucan_exporter_like"/>
    <property type="match status" value="1"/>
</dbReference>
<dbReference type="GO" id="GO:0005524">
    <property type="term" value="F:ATP binding"/>
    <property type="evidence" value="ECO:0007669"/>
    <property type="project" value="UniProtKB-KW"/>
</dbReference>
<dbReference type="PANTHER" id="PTHR43394:SF1">
    <property type="entry name" value="ATP-BINDING CASSETTE SUB-FAMILY B MEMBER 10, MITOCHONDRIAL"/>
    <property type="match status" value="1"/>
</dbReference>
<dbReference type="FunFam" id="1.20.1560.10:FF:000011">
    <property type="entry name" value="Multidrug ABC transporter ATP-binding protein"/>
    <property type="match status" value="1"/>
</dbReference>
<evidence type="ECO:0000256" key="7">
    <source>
        <dbReference type="ARBA" id="ARBA00022989"/>
    </source>
</evidence>
<dbReference type="Pfam" id="PF00664">
    <property type="entry name" value="ABC_membrane"/>
    <property type="match status" value="1"/>
</dbReference>
<keyword evidence="4 9" id="KW-0812">Transmembrane</keyword>
<dbReference type="Proteomes" id="UP000823927">
    <property type="component" value="Unassembled WGS sequence"/>
</dbReference>
<dbReference type="PANTHER" id="PTHR43394">
    <property type="entry name" value="ATP-DEPENDENT PERMEASE MDL1, MITOCHONDRIAL"/>
    <property type="match status" value="1"/>
</dbReference>
<protein>
    <submittedName>
        <fullName evidence="12">ABC transporter ATP-binding protein</fullName>
    </submittedName>
</protein>
<keyword evidence="2" id="KW-0813">Transport</keyword>
<dbReference type="InterPro" id="IPR003593">
    <property type="entry name" value="AAA+_ATPase"/>
</dbReference>
<dbReference type="SMART" id="SM00382">
    <property type="entry name" value="AAA"/>
    <property type="match status" value="1"/>
</dbReference>
<dbReference type="InterPro" id="IPR003439">
    <property type="entry name" value="ABC_transporter-like_ATP-bd"/>
</dbReference>
<dbReference type="GO" id="GO:0005886">
    <property type="term" value="C:plasma membrane"/>
    <property type="evidence" value="ECO:0007669"/>
    <property type="project" value="UniProtKB-SubCell"/>
</dbReference>
<dbReference type="InterPro" id="IPR036640">
    <property type="entry name" value="ABC1_TM_sf"/>
</dbReference>
<evidence type="ECO:0000259" key="10">
    <source>
        <dbReference type="PROSITE" id="PS50893"/>
    </source>
</evidence>
<dbReference type="InterPro" id="IPR027417">
    <property type="entry name" value="P-loop_NTPase"/>
</dbReference>
<evidence type="ECO:0000256" key="3">
    <source>
        <dbReference type="ARBA" id="ARBA00022475"/>
    </source>
</evidence>
<feature type="transmembrane region" description="Helical" evidence="9">
    <location>
        <begin position="256"/>
        <end position="285"/>
    </location>
</feature>
<dbReference type="EMBL" id="DVIT01000056">
    <property type="protein sequence ID" value="HIS48442.1"/>
    <property type="molecule type" value="Genomic_DNA"/>
</dbReference>
<keyword evidence="6 12" id="KW-0067">ATP-binding</keyword>
<evidence type="ECO:0000256" key="6">
    <source>
        <dbReference type="ARBA" id="ARBA00022840"/>
    </source>
</evidence>
<feature type="domain" description="ABC transporter" evidence="10">
    <location>
        <begin position="354"/>
        <end position="587"/>
    </location>
</feature>
<evidence type="ECO:0000256" key="1">
    <source>
        <dbReference type="ARBA" id="ARBA00004651"/>
    </source>
</evidence>
<organism evidence="12 13">
    <name type="scientific">Candidatus Scybalocola faecigallinarum</name>
    <dbReference type="NCBI Taxonomy" id="2840941"/>
    <lineage>
        <taxon>Bacteria</taxon>
        <taxon>Bacillati</taxon>
        <taxon>Bacillota</taxon>
        <taxon>Clostridia</taxon>
        <taxon>Lachnospirales</taxon>
        <taxon>Lachnospiraceae</taxon>
        <taxon>Lachnospiraceae incertae sedis</taxon>
        <taxon>Candidatus Scybalocola (ex Gilroy et al. 2021)</taxon>
    </lineage>
</organism>
<feature type="domain" description="ABC transmembrane type-1" evidence="11">
    <location>
        <begin position="27"/>
        <end position="320"/>
    </location>
</feature>
<dbReference type="Gene3D" id="3.40.50.300">
    <property type="entry name" value="P-loop containing nucleotide triphosphate hydrolases"/>
    <property type="match status" value="1"/>
</dbReference>
<dbReference type="CDD" id="cd18547">
    <property type="entry name" value="ABC_6TM_Tm288_like"/>
    <property type="match status" value="1"/>
</dbReference>
<dbReference type="GO" id="GO:0015421">
    <property type="term" value="F:ABC-type oligopeptide transporter activity"/>
    <property type="evidence" value="ECO:0007669"/>
    <property type="project" value="TreeGrafter"/>
</dbReference>
<comment type="caution">
    <text evidence="12">The sequence shown here is derived from an EMBL/GenBank/DDBJ whole genome shotgun (WGS) entry which is preliminary data.</text>
</comment>
<evidence type="ECO:0000313" key="12">
    <source>
        <dbReference type="EMBL" id="HIS48442.1"/>
    </source>
</evidence>
<evidence type="ECO:0000256" key="8">
    <source>
        <dbReference type="ARBA" id="ARBA00023136"/>
    </source>
</evidence>
<dbReference type="Gene3D" id="1.20.1560.10">
    <property type="entry name" value="ABC transporter type 1, transmembrane domain"/>
    <property type="match status" value="1"/>
</dbReference>
<gene>
    <name evidence="12" type="ORF">IAB46_12995</name>
</gene>
<dbReference type="PROSITE" id="PS00211">
    <property type="entry name" value="ABC_TRANSPORTER_1"/>
    <property type="match status" value="1"/>
</dbReference>
<feature type="transmembrane region" description="Helical" evidence="9">
    <location>
        <begin position="21"/>
        <end position="45"/>
    </location>
</feature>
<dbReference type="SUPFAM" id="SSF52540">
    <property type="entry name" value="P-loop containing nucleoside triphosphate hydrolases"/>
    <property type="match status" value="1"/>
</dbReference>
<keyword evidence="5" id="KW-0547">Nucleotide-binding</keyword>
<evidence type="ECO:0000256" key="4">
    <source>
        <dbReference type="ARBA" id="ARBA00022692"/>
    </source>
</evidence>
<dbReference type="FunFam" id="3.40.50.300:FF:000287">
    <property type="entry name" value="Multidrug ABC transporter ATP-binding protein"/>
    <property type="match status" value="1"/>
</dbReference>
<proteinExistence type="predicted"/>
<dbReference type="InterPro" id="IPR039421">
    <property type="entry name" value="Type_1_exporter"/>
</dbReference>
<reference evidence="12" key="1">
    <citation type="submission" date="2020-10" db="EMBL/GenBank/DDBJ databases">
        <authorList>
            <person name="Gilroy R."/>
        </authorList>
    </citation>
    <scope>NUCLEOTIDE SEQUENCE</scope>
    <source>
        <strain evidence="12">CHK178-757</strain>
    </source>
</reference>
<dbReference type="AlphaFoldDB" id="A0A9D1F7N5"/>
<sequence>MNDKINFRTCIKELLKYVKPYRFKLSIALLMVVVANLTFAINPLMEGKITTQLSEDAMDMARGVSGAHVHFDAIFRIIVILVILYLIKTVSQLLTSIFLTDAIQQTMHDIRNALQKKIQRLPVKYFDDHAFGDLLSTVTNDVDTLSNALQQTLTRVFAAILTFVFVITMMLYVNVWMTLIALMIIPLSILVTRFFVRRSQKLFDAQQKAVGDLNGTITELYGRFNEIVLFNKQKDSIRQFKEVNENMARSAFQAQFVSSLISPFVSLITYLTIGTIAVVGCIFVINGTITLGNLQAFIRYVWQINDPLSQVSQLSAQVQSAFSAMSRIFTLLNAQEEVRRGNTSVDTQNIKGKVTFEHVQFGYEDELLMHDVNFQVEPGQMVAIVGPTGAGKTTLMNLLLRFYDVKGGSIKIDGIDIRDMDREDLRRLFSLVLQDTWLFNGSIFDNIRYGRLDARKDEVVDAAKMANVHHYIRTLSHGYNSMINEEANNISQGEKQLLTIARAIIKDPRILVLDEATSSVDTRLERMLQEAMQKVMAGRTSFVIAHRLSTIRSADLILVVNNGDIIEQGTHEELLAKKGAYEKLYHSQFANRNFD</sequence>
<comment type="subcellular location">
    <subcellularLocation>
        <location evidence="1">Cell membrane</location>
        <topology evidence="1">Multi-pass membrane protein</topology>
    </subcellularLocation>
</comment>
<evidence type="ECO:0000256" key="5">
    <source>
        <dbReference type="ARBA" id="ARBA00022741"/>
    </source>
</evidence>
<dbReference type="InterPro" id="IPR017871">
    <property type="entry name" value="ABC_transporter-like_CS"/>
</dbReference>
<dbReference type="SUPFAM" id="SSF90123">
    <property type="entry name" value="ABC transporter transmembrane region"/>
    <property type="match status" value="1"/>
</dbReference>
<feature type="transmembrane region" description="Helical" evidence="9">
    <location>
        <begin position="179"/>
        <end position="196"/>
    </location>
</feature>
<reference evidence="12" key="2">
    <citation type="journal article" date="2021" name="PeerJ">
        <title>Extensive microbial diversity within the chicken gut microbiome revealed by metagenomics and culture.</title>
        <authorList>
            <person name="Gilroy R."/>
            <person name="Ravi A."/>
            <person name="Getino M."/>
            <person name="Pursley I."/>
            <person name="Horton D.L."/>
            <person name="Alikhan N.F."/>
            <person name="Baker D."/>
            <person name="Gharbi K."/>
            <person name="Hall N."/>
            <person name="Watson M."/>
            <person name="Adriaenssens E.M."/>
            <person name="Foster-Nyarko E."/>
            <person name="Jarju S."/>
            <person name="Secka A."/>
            <person name="Antonio M."/>
            <person name="Oren A."/>
            <person name="Chaudhuri R.R."/>
            <person name="La Ragione R."/>
            <person name="Hildebrand F."/>
            <person name="Pallen M.J."/>
        </authorList>
    </citation>
    <scope>NUCLEOTIDE SEQUENCE</scope>
    <source>
        <strain evidence="12">CHK178-757</strain>
    </source>
</reference>
<feature type="transmembrane region" description="Helical" evidence="9">
    <location>
        <begin position="156"/>
        <end position="173"/>
    </location>
</feature>
<keyword evidence="7 9" id="KW-1133">Transmembrane helix</keyword>
<dbReference type="InterPro" id="IPR011527">
    <property type="entry name" value="ABC1_TM_dom"/>
</dbReference>
<evidence type="ECO:0000256" key="9">
    <source>
        <dbReference type="SAM" id="Phobius"/>
    </source>
</evidence>